<dbReference type="Pfam" id="PF00975">
    <property type="entry name" value="Thioesterase"/>
    <property type="match status" value="1"/>
</dbReference>
<dbReference type="EMBL" id="JACHIR010000001">
    <property type="protein sequence ID" value="MBB5892024.1"/>
    <property type="molecule type" value="Genomic_DNA"/>
</dbReference>
<name>A0A7W9KHN6_9PSEU</name>
<evidence type="ECO:0000256" key="2">
    <source>
        <dbReference type="SAM" id="MobiDB-lite"/>
    </source>
</evidence>
<dbReference type="Proteomes" id="UP000585638">
    <property type="component" value="Unassembled WGS sequence"/>
</dbReference>
<dbReference type="SUPFAM" id="SSF53474">
    <property type="entry name" value="alpha/beta-Hydrolases"/>
    <property type="match status" value="1"/>
</dbReference>
<evidence type="ECO:0000313" key="4">
    <source>
        <dbReference type="EMBL" id="MBB5892024.1"/>
    </source>
</evidence>
<sequence>MSTGAKILVRPRPRPQASRVLVCIGYSGGGTAPFRPWATQLPDDTELVLVCYPGREGRFTEPYATEWDPLCDEVVDAVVTDVATRPYVLFGHSMGAVMAFEVAARAERRGRGPMALTVSASEAPTDWPLRDGTPPHLGQSDDELVHWMSTVGQLPQALLDEPELVQMAVSLLRADLTVSASYQYRPGTTVQAPMQVVYGAEDGKAPAGHAQRWTELAAGRVRVDELPGGHFYTPEIWSVFPSRIASLTSFSR</sequence>
<dbReference type="PANTHER" id="PTHR11487">
    <property type="entry name" value="THIOESTERASE"/>
    <property type="match status" value="1"/>
</dbReference>
<evidence type="ECO:0000313" key="5">
    <source>
        <dbReference type="Proteomes" id="UP000585638"/>
    </source>
</evidence>
<dbReference type="AlphaFoldDB" id="A0A7W9KHN6"/>
<proteinExistence type="inferred from homology"/>
<protein>
    <submittedName>
        <fullName evidence="4">Surfactin synthase thioesterase subunit</fullName>
    </submittedName>
</protein>
<comment type="similarity">
    <text evidence="1">Belongs to the thioesterase family.</text>
</comment>
<dbReference type="GO" id="GO:0008610">
    <property type="term" value="P:lipid biosynthetic process"/>
    <property type="evidence" value="ECO:0007669"/>
    <property type="project" value="TreeGrafter"/>
</dbReference>
<accession>A0A7W9KHN6</accession>
<comment type="caution">
    <text evidence="4">The sequence shown here is derived from an EMBL/GenBank/DDBJ whole genome shotgun (WGS) entry which is preliminary data.</text>
</comment>
<feature type="region of interest" description="Disordered" evidence="2">
    <location>
        <begin position="117"/>
        <end position="140"/>
    </location>
</feature>
<dbReference type="InterPro" id="IPR001031">
    <property type="entry name" value="Thioesterase"/>
</dbReference>
<dbReference type="Gene3D" id="3.40.50.1820">
    <property type="entry name" value="alpha/beta hydrolase"/>
    <property type="match status" value="1"/>
</dbReference>
<feature type="domain" description="Thioesterase" evidence="3">
    <location>
        <begin position="21"/>
        <end position="233"/>
    </location>
</feature>
<gene>
    <name evidence="4" type="ORF">BJ998_003220</name>
</gene>
<evidence type="ECO:0000259" key="3">
    <source>
        <dbReference type="Pfam" id="PF00975"/>
    </source>
</evidence>
<dbReference type="InterPro" id="IPR012223">
    <property type="entry name" value="TEII"/>
</dbReference>
<dbReference type="PANTHER" id="PTHR11487:SF0">
    <property type="entry name" value="S-ACYL FATTY ACID SYNTHASE THIOESTERASE, MEDIUM CHAIN"/>
    <property type="match status" value="1"/>
</dbReference>
<evidence type="ECO:0000256" key="1">
    <source>
        <dbReference type="ARBA" id="ARBA00007169"/>
    </source>
</evidence>
<reference evidence="4 5" key="1">
    <citation type="submission" date="2020-08" db="EMBL/GenBank/DDBJ databases">
        <title>Sequencing the genomes of 1000 actinobacteria strains.</title>
        <authorList>
            <person name="Klenk H.-P."/>
        </authorList>
    </citation>
    <scope>NUCLEOTIDE SEQUENCE [LARGE SCALE GENOMIC DNA]</scope>
    <source>
        <strain evidence="4 5">DSM 43851</strain>
    </source>
</reference>
<organism evidence="4 5">
    <name type="scientific">Kutzneria kofuensis</name>
    <dbReference type="NCBI Taxonomy" id="103725"/>
    <lineage>
        <taxon>Bacteria</taxon>
        <taxon>Bacillati</taxon>
        <taxon>Actinomycetota</taxon>
        <taxon>Actinomycetes</taxon>
        <taxon>Pseudonocardiales</taxon>
        <taxon>Pseudonocardiaceae</taxon>
        <taxon>Kutzneria</taxon>
    </lineage>
</organism>
<dbReference type="InterPro" id="IPR029058">
    <property type="entry name" value="AB_hydrolase_fold"/>
</dbReference>
<dbReference type="RefSeq" id="WP_184862495.1">
    <property type="nucleotide sequence ID" value="NZ_BAAAWY010000007.1"/>
</dbReference>
<keyword evidence="5" id="KW-1185">Reference proteome</keyword>